<dbReference type="Proteomes" id="UP001147005">
    <property type="component" value="Unassembled WGS sequence"/>
</dbReference>
<dbReference type="InterPro" id="IPR027417">
    <property type="entry name" value="P-loop_NTPase"/>
</dbReference>
<dbReference type="AlphaFoldDB" id="A0A9X4GJQ0"/>
<dbReference type="InterPro" id="IPR003593">
    <property type="entry name" value="AAA+_ATPase"/>
</dbReference>
<dbReference type="Gene3D" id="3.40.50.300">
    <property type="entry name" value="P-loop containing nucleotide triphosphate hydrolases"/>
    <property type="match status" value="1"/>
</dbReference>
<dbReference type="PANTHER" id="PTHR43581:SF2">
    <property type="entry name" value="EXCINUCLEASE ATPASE SUBUNIT"/>
    <property type="match status" value="1"/>
</dbReference>
<evidence type="ECO:0000313" key="3">
    <source>
        <dbReference type="Proteomes" id="UP001147005"/>
    </source>
</evidence>
<accession>A0A9X4GJQ0</accession>
<dbReference type="Pfam" id="PF13304">
    <property type="entry name" value="AAA_21"/>
    <property type="match status" value="1"/>
</dbReference>
<dbReference type="RefSeq" id="WP_275397176.1">
    <property type="nucleotide sequence ID" value="NZ_JAKIHW010000003.1"/>
</dbReference>
<dbReference type="SMART" id="SM00382">
    <property type="entry name" value="AAA"/>
    <property type="match status" value="1"/>
</dbReference>
<comment type="caution">
    <text evidence="2">The sequence shown here is derived from an EMBL/GenBank/DDBJ whole genome shotgun (WGS) entry which is preliminary data.</text>
</comment>
<evidence type="ECO:0000259" key="1">
    <source>
        <dbReference type="SMART" id="SM00382"/>
    </source>
</evidence>
<organism evidence="2 3">
    <name type="scientific">Citrobacter portucalensis</name>
    <dbReference type="NCBI Taxonomy" id="1639133"/>
    <lineage>
        <taxon>Bacteria</taxon>
        <taxon>Pseudomonadati</taxon>
        <taxon>Pseudomonadota</taxon>
        <taxon>Gammaproteobacteria</taxon>
        <taxon>Enterobacterales</taxon>
        <taxon>Enterobacteriaceae</taxon>
        <taxon>Citrobacter</taxon>
        <taxon>Citrobacter freundii complex</taxon>
    </lineage>
</organism>
<gene>
    <name evidence="2" type="ORF">L2111_03985</name>
</gene>
<dbReference type="EMBL" id="JAKIHW010000003">
    <property type="protein sequence ID" value="MDE9617243.1"/>
    <property type="molecule type" value="Genomic_DNA"/>
</dbReference>
<dbReference type="InterPro" id="IPR051396">
    <property type="entry name" value="Bact_Antivir_Def_Nuclease"/>
</dbReference>
<dbReference type="InterPro" id="IPR003959">
    <property type="entry name" value="ATPase_AAA_core"/>
</dbReference>
<evidence type="ECO:0000313" key="2">
    <source>
        <dbReference type="EMBL" id="MDE9617243.1"/>
    </source>
</evidence>
<dbReference type="SUPFAM" id="SSF52540">
    <property type="entry name" value="P-loop containing nucleoside triphosphate hydrolases"/>
    <property type="match status" value="1"/>
</dbReference>
<sequence length="408" mass="46630">MLCSINNIDIPIPYSNKRATIILDGKSLIITGNNGSGKTSFIKDIYNHLSNILKNKSENDLNHLKNQKLHFEELLKRTSKDNTSYKAYAQRANEYNTKIKHLSDININTSENDVTDTRSLLRFHAATRQSSIASPTQAPKHSILVEQNKDFDNEKDGSNFFESYLLSLKKNQSYAIAFDEDLDEANRINAWFNKIQNDLRLLFEDSALELIFNSKDEKFYLIQKNKEPYTFQALSSGYSSILSIYTDLIMRVEMWNVTPENIEGIIFIDEIDAHLHVSLQKQILRFFMNSFPKVQFIVTTHSPFVVTSVTNAVIYDLTTNEQITDISSYSYGIVMEELFGVKTESHALLEKLNSIETLLKDITPNNIKKLDDEISSLAAAQGNMSEEVQAFLDHAKLEILKMKKQIQG</sequence>
<feature type="domain" description="AAA+ ATPase" evidence="1">
    <location>
        <begin position="24"/>
        <end position="327"/>
    </location>
</feature>
<dbReference type="GO" id="GO:0005524">
    <property type="term" value="F:ATP binding"/>
    <property type="evidence" value="ECO:0007669"/>
    <property type="project" value="InterPro"/>
</dbReference>
<proteinExistence type="predicted"/>
<reference evidence="2" key="1">
    <citation type="submission" date="2022-01" db="EMBL/GenBank/DDBJ databases">
        <title>Genetic Characterization of Carbapenem-resistant Citrobacter spp. from China: a multicenter study.</title>
        <authorList>
            <person name="Ye L."/>
        </authorList>
    </citation>
    <scope>NUCLEOTIDE SEQUENCE</scope>
    <source>
        <strain evidence="2">IR5432</strain>
    </source>
</reference>
<name>A0A9X4GJQ0_9ENTR</name>
<dbReference type="GO" id="GO:0016887">
    <property type="term" value="F:ATP hydrolysis activity"/>
    <property type="evidence" value="ECO:0007669"/>
    <property type="project" value="InterPro"/>
</dbReference>
<dbReference type="PANTHER" id="PTHR43581">
    <property type="entry name" value="ATP/GTP PHOSPHATASE"/>
    <property type="match status" value="1"/>
</dbReference>
<protein>
    <submittedName>
        <fullName evidence="2">AAA family ATPase</fullName>
    </submittedName>
</protein>